<proteinExistence type="predicted"/>
<sequence>MVDPVSGPADNVHFGSSPTFCGFTPINGRKRSLTPIAAIVNAVPTKRLASYASINSAGASGDDPSYRNTPNSSATVTADAKDVVSALHPSYTQTTPPLDDNLEIQSLETPQRLLLPLHNATELGYDDADLSWMDEFVNLDWGDDMSVIPPPKPPTNYPNADSIVSLTSPEERLSQNQSQAVRNVTPIVEDNYGFDDSDEEEMAQLGKPHTPSRALPTSEPQDMDRESRPSLS</sequence>
<evidence type="ECO:0000313" key="2">
    <source>
        <dbReference type="Proteomes" id="UP000805649"/>
    </source>
</evidence>
<keyword evidence="2" id="KW-1185">Reference proteome</keyword>
<evidence type="ECO:0000313" key="1">
    <source>
        <dbReference type="EMBL" id="KAL0934329.1"/>
    </source>
</evidence>
<gene>
    <name evidence="1" type="ORF">CTRU02_211128</name>
</gene>
<organism evidence="1 2">
    <name type="scientific">Colletotrichum truncatum</name>
    <name type="common">Anthracnose fungus</name>
    <name type="synonym">Colletotrichum capsici</name>
    <dbReference type="NCBI Taxonomy" id="5467"/>
    <lineage>
        <taxon>Eukaryota</taxon>
        <taxon>Fungi</taxon>
        <taxon>Dikarya</taxon>
        <taxon>Ascomycota</taxon>
        <taxon>Pezizomycotina</taxon>
        <taxon>Sordariomycetes</taxon>
        <taxon>Hypocreomycetidae</taxon>
        <taxon>Glomerellales</taxon>
        <taxon>Glomerellaceae</taxon>
        <taxon>Colletotrichum</taxon>
        <taxon>Colletotrichum truncatum species complex</taxon>
    </lineage>
</organism>
<accession>A0ACC3YQY8</accession>
<reference evidence="1 2" key="1">
    <citation type="journal article" date="2020" name="Phytopathology">
        <title>Genome Sequence Resources of Colletotrichum truncatum, C. plurivorum, C. musicola, and C. sojae: Four Species Pathogenic to Soybean (Glycine max).</title>
        <authorList>
            <person name="Rogerio F."/>
            <person name="Boufleur T.R."/>
            <person name="Ciampi-Guillardi M."/>
            <person name="Sukno S.A."/>
            <person name="Thon M.R."/>
            <person name="Massola Junior N.S."/>
            <person name="Baroncelli R."/>
        </authorList>
    </citation>
    <scope>NUCLEOTIDE SEQUENCE [LARGE SCALE GENOMIC DNA]</scope>
    <source>
        <strain evidence="1 2">CMES1059</strain>
    </source>
</reference>
<dbReference type="Proteomes" id="UP000805649">
    <property type="component" value="Unassembled WGS sequence"/>
</dbReference>
<comment type="caution">
    <text evidence="1">The sequence shown here is derived from an EMBL/GenBank/DDBJ whole genome shotgun (WGS) entry which is preliminary data.</text>
</comment>
<name>A0ACC3YQY8_COLTU</name>
<protein>
    <submittedName>
        <fullName evidence="1">Uncharacterized protein</fullName>
    </submittedName>
</protein>
<dbReference type="EMBL" id="VUJX02000007">
    <property type="protein sequence ID" value="KAL0934329.1"/>
    <property type="molecule type" value="Genomic_DNA"/>
</dbReference>